<feature type="binding site" evidence="6">
    <location>
        <position position="38"/>
    </location>
    <ligand>
        <name>Mg(2+)</name>
        <dbReference type="ChEBI" id="CHEBI:18420"/>
        <label>1</label>
    </ligand>
</feature>
<feature type="site" description="Transition state stabilizer" evidence="7">
    <location>
        <position position="152"/>
    </location>
</feature>
<evidence type="ECO:0000313" key="9">
    <source>
        <dbReference type="EMBL" id="SFF16582.1"/>
    </source>
</evidence>
<feature type="active site" evidence="5">
    <location>
        <position position="109"/>
    </location>
</feature>
<dbReference type="Proteomes" id="UP000199400">
    <property type="component" value="Unassembled WGS sequence"/>
</dbReference>
<name>A0A1I2GGE4_9BACT</name>
<keyword evidence="10" id="KW-1185">Reference proteome</keyword>
<dbReference type="SUPFAM" id="SSF56219">
    <property type="entry name" value="DNase I-like"/>
    <property type="match status" value="1"/>
</dbReference>
<gene>
    <name evidence="9" type="ORF">SAMN02745121_07292</name>
</gene>
<evidence type="ECO:0000256" key="1">
    <source>
        <dbReference type="ARBA" id="ARBA00007092"/>
    </source>
</evidence>
<dbReference type="PANTHER" id="PTHR43250:SF2">
    <property type="entry name" value="EXODEOXYRIBONUCLEASE III"/>
    <property type="match status" value="1"/>
</dbReference>
<dbReference type="EMBL" id="FOMX01000032">
    <property type="protein sequence ID" value="SFF16582.1"/>
    <property type="molecule type" value="Genomic_DNA"/>
</dbReference>
<feature type="site" description="Interaction with DNA substrate" evidence="7">
    <location>
        <position position="251"/>
    </location>
</feature>
<feature type="site" description="Important for catalytic activity" evidence="7">
    <location>
        <position position="221"/>
    </location>
</feature>
<evidence type="ECO:0000256" key="2">
    <source>
        <dbReference type="ARBA" id="ARBA00022723"/>
    </source>
</evidence>
<dbReference type="CDD" id="cd09086">
    <property type="entry name" value="ExoIII-like_AP-endo"/>
    <property type="match status" value="1"/>
</dbReference>
<feature type="active site" description="Proton donor/acceptor" evidence="5">
    <location>
        <position position="150"/>
    </location>
</feature>
<feature type="binding site" evidence="6">
    <location>
        <position position="11"/>
    </location>
    <ligand>
        <name>Mg(2+)</name>
        <dbReference type="ChEBI" id="CHEBI:18420"/>
        <label>1</label>
    </ligand>
</feature>
<keyword evidence="2 6" id="KW-0479">Metal-binding</keyword>
<dbReference type="RefSeq" id="WP_096328103.1">
    <property type="nucleotide sequence ID" value="NZ_FOMX01000032.1"/>
</dbReference>
<dbReference type="GO" id="GO:0046872">
    <property type="term" value="F:metal ion binding"/>
    <property type="evidence" value="ECO:0007669"/>
    <property type="project" value="UniProtKB-KW"/>
</dbReference>
<dbReference type="InterPro" id="IPR037493">
    <property type="entry name" value="ExoIII-like"/>
</dbReference>
<dbReference type="GO" id="GO:0008311">
    <property type="term" value="F:double-stranded DNA 3'-5' DNA exonuclease activity"/>
    <property type="evidence" value="ECO:0007669"/>
    <property type="project" value="InterPro"/>
</dbReference>
<organism evidence="9 10">
    <name type="scientific">Nannocystis exedens</name>
    <dbReference type="NCBI Taxonomy" id="54"/>
    <lineage>
        <taxon>Bacteria</taxon>
        <taxon>Pseudomonadati</taxon>
        <taxon>Myxococcota</taxon>
        <taxon>Polyangia</taxon>
        <taxon>Nannocystales</taxon>
        <taxon>Nannocystaceae</taxon>
        <taxon>Nannocystis</taxon>
    </lineage>
</organism>
<keyword evidence="6" id="KW-0464">Manganese</keyword>
<dbReference type="GO" id="GO:0006281">
    <property type="term" value="P:DNA repair"/>
    <property type="evidence" value="ECO:0007669"/>
    <property type="project" value="InterPro"/>
</dbReference>
<evidence type="ECO:0000256" key="6">
    <source>
        <dbReference type="PIRSR" id="PIRSR604808-2"/>
    </source>
</evidence>
<dbReference type="STRING" id="54.SAMN02745121_07292"/>
<dbReference type="PANTHER" id="PTHR43250">
    <property type="entry name" value="EXODEOXYRIBONUCLEASE III"/>
    <property type="match status" value="1"/>
</dbReference>
<feature type="binding site" evidence="6">
    <location>
        <position position="250"/>
    </location>
    <ligand>
        <name>Mg(2+)</name>
        <dbReference type="ChEBI" id="CHEBI:18420"/>
        <label>1</label>
    </ligand>
</feature>
<proteinExistence type="inferred from homology"/>
<evidence type="ECO:0000256" key="7">
    <source>
        <dbReference type="PIRSR" id="PIRSR604808-3"/>
    </source>
</evidence>
<dbReference type="AlphaFoldDB" id="A0A1I2GGE4"/>
<reference evidence="10" key="1">
    <citation type="submission" date="2016-10" db="EMBL/GenBank/DDBJ databases">
        <authorList>
            <person name="Varghese N."/>
            <person name="Submissions S."/>
        </authorList>
    </citation>
    <scope>NUCLEOTIDE SEQUENCE [LARGE SCALE GENOMIC DNA]</scope>
    <source>
        <strain evidence="10">ATCC 25963</strain>
    </source>
</reference>
<feature type="binding site" evidence="6">
    <location>
        <position position="150"/>
    </location>
    <ligand>
        <name>Mg(2+)</name>
        <dbReference type="ChEBI" id="CHEBI:18420"/>
        <label>1</label>
    </ligand>
</feature>
<evidence type="ECO:0000256" key="3">
    <source>
        <dbReference type="ARBA" id="ARBA00022801"/>
    </source>
</evidence>
<evidence type="ECO:0000256" key="4">
    <source>
        <dbReference type="ARBA" id="ARBA00022842"/>
    </source>
</evidence>
<feature type="binding site" evidence="6">
    <location>
        <position position="251"/>
    </location>
    <ligand>
        <name>Mg(2+)</name>
        <dbReference type="ChEBI" id="CHEBI:18420"/>
        <label>1</label>
    </ligand>
</feature>
<keyword evidence="3" id="KW-0378">Hydrolase</keyword>
<dbReference type="Pfam" id="PF03372">
    <property type="entry name" value="Exo_endo_phos"/>
    <property type="match status" value="1"/>
</dbReference>
<feature type="binding site" evidence="6">
    <location>
        <position position="152"/>
    </location>
    <ligand>
        <name>Mg(2+)</name>
        <dbReference type="ChEBI" id="CHEBI:18420"/>
        <label>1</label>
    </ligand>
</feature>
<feature type="domain" description="Endonuclease/exonuclease/phosphatase" evidence="8">
    <location>
        <begin position="8"/>
        <end position="251"/>
    </location>
</feature>
<evidence type="ECO:0000256" key="5">
    <source>
        <dbReference type="PIRSR" id="PIRSR604808-1"/>
    </source>
</evidence>
<sequence>MNRPFTLLTWNVNGIRARLDDVLSFLAEKSPDVACLQETKCEDKVFPRVPFAELGYTVHIHGSKGYAGVATLSKIKPTEVVTGFRGGDADSHCRILNTEIDGLRLYNLYVPNGTALGTEAFAYKLAWLARLKAELAEHYSPDAPVILCGDFNIAPDERDVVDPRALEGCTHFSPQEHAALRELLAFGLQDCFRKHDDRPGQYTWWDYRRGDFDRNRGMRIDHVYASAPLYARCESVVHDKTPRGWDAPSDHIPVIATFRGP</sequence>
<dbReference type="Gene3D" id="3.60.10.10">
    <property type="entry name" value="Endonuclease/exonuclease/phosphatase"/>
    <property type="match status" value="1"/>
</dbReference>
<keyword evidence="4 6" id="KW-0460">Magnesium</keyword>
<comment type="similarity">
    <text evidence="1">Belongs to the DNA repair enzymes AP/ExoA family.</text>
</comment>
<dbReference type="InterPro" id="IPR004808">
    <property type="entry name" value="AP_endonuc_1"/>
</dbReference>
<evidence type="ECO:0000313" key="10">
    <source>
        <dbReference type="Proteomes" id="UP000199400"/>
    </source>
</evidence>
<evidence type="ECO:0000259" key="8">
    <source>
        <dbReference type="Pfam" id="PF03372"/>
    </source>
</evidence>
<protein>
    <submittedName>
        <fullName evidence="9">Exodeoxyribonuclease-3</fullName>
    </submittedName>
</protein>
<dbReference type="InterPro" id="IPR005135">
    <property type="entry name" value="Endo/exonuclease/phosphatase"/>
</dbReference>
<dbReference type="OrthoDB" id="9803914at2"/>
<accession>A0A1I2GGE4</accession>
<dbReference type="InterPro" id="IPR036691">
    <property type="entry name" value="Endo/exonu/phosph_ase_sf"/>
</dbReference>
<comment type="cofactor">
    <cofactor evidence="6">
        <name>Mg(2+)</name>
        <dbReference type="ChEBI" id="CHEBI:18420"/>
    </cofactor>
    <cofactor evidence="6">
        <name>Mn(2+)</name>
        <dbReference type="ChEBI" id="CHEBI:29035"/>
    </cofactor>
    <text evidence="6">Probably binds two magnesium or manganese ions per subunit.</text>
</comment>
<dbReference type="NCBIfam" id="TIGR00195">
    <property type="entry name" value="exoDNase_III"/>
    <property type="match status" value="1"/>
</dbReference>
<feature type="active site" description="Proton acceptor" evidence="5">
    <location>
        <position position="251"/>
    </location>
</feature>
<dbReference type="NCBIfam" id="TIGR00633">
    <property type="entry name" value="xth"/>
    <property type="match status" value="1"/>
</dbReference>
<dbReference type="PROSITE" id="PS51435">
    <property type="entry name" value="AP_NUCLEASE_F1_4"/>
    <property type="match status" value="1"/>
</dbReference>